<dbReference type="AlphaFoldDB" id="A0A829HHX9"/>
<evidence type="ECO:0000256" key="1">
    <source>
        <dbReference type="SAM" id="Phobius"/>
    </source>
</evidence>
<gene>
    <name evidence="2" type="ORF">F957_02731</name>
</gene>
<feature type="transmembrane region" description="Helical" evidence="1">
    <location>
        <begin position="5"/>
        <end position="27"/>
    </location>
</feature>
<keyword evidence="1" id="KW-1133">Transmembrane helix</keyword>
<organism evidence="2 3">
    <name type="scientific">Acinetobacter gyllenbergii CIP 110306 = MTCC 11365</name>
    <dbReference type="NCBI Taxonomy" id="1217657"/>
    <lineage>
        <taxon>Bacteria</taxon>
        <taxon>Pseudomonadati</taxon>
        <taxon>Pseudomonadota</taxon>
        <taxon>Gammaproteobacteria</taxon>
        <taxon>Moraxellales</taxon>
        <taxon>Moraxellaceae</taxon>
        <taxon>Acinetobacter</taxon>
    </lineage>
</organism>
<name>A0A829HHX9_9GAMM</name>
<sequence length="105" mass="12277">MIKKILYPIFGLMIIIVLMQLSHEIFINLLKHKRPCIEGCSGSFKNFLMAYTWFWLILSMLTGYLIAARKASYKFIMILVLIFVISTFIVNWYASTYGYGLNLSY</sequence>
<accession>A0A829HHX9</accession>
<keyword evidence="1" id="KW-0472">Membrane</keyword>
<reference evidence="2 3" key="1">
    <citation type="submission" date="2013-06" db="EMBL/GenBank/DDBJ databases">
        <title>The Genome Sequence of Acinetobacter gyllenbergii CIP 110306.</title>
        <authorList>
            <consortium name="The Broad Institute Genome Sequencing Platform"/>
            <consortium name="The Broad Institute Genome Sequencing Center for Infectious Disease"/>
            <person name="Cerqueira G."/>
            <person name="Feldgarden M."/>
            <person name="Courvalin P."/>
            <person name="Perichon B."/>
            <person name="Grillot-Courvalin C."/>
            <person name="Clermont D."/>
            <person name="Rocha E."/>
            <person name="Yoon E.-J."/>
            <person name="Nemec A."/>
            <person name="Young S.K."/>
            <person name="Zeng Q."/>
            <person name="Gargeya S."/>
            <person name="Fitzgerald M."/>
            <person name="Abouelleil A."/>
            <person name="Alvarado L."/>
            <person name="Berlin A.M."/>
            <person name="Chapman S.B."/>
            <person name="Dewar J."/>
            <person name="Goldberg J."/>
            <person name="Griggs A."/>
            <person name="Gujja S."/>
            <person name="Hansen M."/>
            <person name="Howarth C."/>
            <person name="Imamovic A."/>
            <person name="Larimer J."/>
            <person name="McCowan C."/>
            <person name="Murphy C."/>
            <person name="Pearson M."/>
            <person name="Priest M."/>
            <person name="Roberts A."/>
            <person name="Saif S."/>
            <person name="Shea T."/>
            <person name="Sykes S."/>
            <person name="Wortman J."/>
            <person name="Nusbaum C."/>
            <person name="Birren B."/>
        </authorList>
    </citation>
    <scope>NUCLEOTIDE SEQUENCE [LARGE SCALE GENOMIC DNA]</scope>
    <source>
        <strain evidence="2 3">CIP 110306</strain>
    </source>
</reference>
<proteinExistence type="predicted"/>
<evidence type="ECO:0000313" key="3">
    <source>
        <dbReference type="Proteomes" id="UP000014523"/>
    </source>
</evidence>
<comment type="caution">
    <text evidence="2">The sequence shown here is derived from an EMBL/GenBank/DDBJ whole genome shotgun (WGS) entry which is preliminary data.</text>
</comment>
<dbReference type="Proteomes" id="UP000014523">
    <property type="component" value="Unassembled WGS sequence"/>
</dbReference>
<dbReference type="EMBL" id="ATGG01000020">
    <property type="protein sequence ID" value="EPF77559.1"/>
    <property type="molecule type" value="Genomic_DNA"/>
</dbReference>
<feature type="transmembrane region" description="Helical" evidence="1">
    <location>
        <begin position="47"/>
        <end position="68"/>
    </location>
</feature>
<evidence type="ECO:0000313" key="2">
    <source>
        <dbReference type="EMBL" id="EPF77559.1"/>
    </source>
</evidence>
<protein>
    <submittedName>
        <fullName evidence="2">Uncharacterized protein</fullName>
    </submittedName>
</protein>
<keyword evidence="3" id="KW-1185">Reference proteome</keyword>
<feature type="transmembrane region" description="Helical" evidence="1">
    <location>
        <begin position="75"/>
        <end position="94"/>
    </location>
</feature>
<keyword evidence="1" id="KW-0812">Transmembrane</keyword>